<dbReference type="SUPFAM" id="SSF52151">
    <property type="entry name" value="FabD/lysophospholipase-like"/>
    <property type="match status" value="1"/>
</dbReference>
<feature type="compositionally biased region" description="Polar residues" evidence="5">
    <location>
        <begin position="996"/>
        <end position="1007"/>
    </location>
</feature>
<evidence type="ECO:0000259" key="8">
    <source>
        <dbReference type="PROSITE" id="PS52019"/>
    </source>
</evidence>
<dbReference type="PROSITE" id="PS00606">
    <property type="entry name" value="KS3_1"/>
    <property type="match status" value="1"/>
</dbReference>
<dbReference type="PROSITE" id="PS52004">
    <property type="entry name" value="KS3_2"/>
    <property type="match status" value="1"/>
</dbReference>
<dbReference type="Gene3D" id="3.40.50.720">
    <property type="entry name" value="NAD(P)-binding Rossmann-like Domain"/>
    <property type="match status" value="1"/>
</dbReference>
<gene>
    <name evidence="9" type="ORF">DSCW_10570</name>
</gene>
<name>A0A5K7YZ12_9BACT</name>
<dbReference type="InterPro" id="IPR049551">
    <property type="entry name" value="PKS_DH_C"/>
</dbReference>
<reference evidence="9 10" key="1">
    <citation type="submission" date="2019-11" db="EMBL/GenBank/DDBJ databases">
        <title>Comparative genomics of hydrocarbon-degrading Desulfosarcina strains.</title>
        <authorList>
            <person name="Watanabe M."/>
            <person name="Kojima H."/>
            <person name="Fukui M."/>
        </authorList>
    </citation>
    <scope>NUCLEOTIDE SEQUENCE [LARGE SCALE GENOMIC DNA]</scope>
    <source>
        <strain evidence="9 10">PP31</strain>
    </source>
</reference>
<dbReference type="Gene3D" id="3.10.129.110">
    <property type="entry name" value="Polyketide synthase dehydratase"/>
    <property type="match status" value="1"/>
</dbReference>
<dbReference type="InterPro" id="IPR036291">
    <property type="entry name" value="NAD(P)-bd_dom_sf"/>
</dbReference>
<dbReference type="InterPro" id="IPR016036">
    <property type="entry name" value="Malonyl_transacylase_ACP-bd"/>
</dbReference>
<feature type="domain" description="Carrier" evidence="6">
    <location>
        <begin position="1138"/>
        <end position="1218"/>
    </location>
</feature>
<feature type="domain" description="PKS/mFAS DH" evidence="8">
    <location>
        <begin position="1918"/>
        <end position="2214"/>
    </location>
</feature>
<feature type="region of interest" description="N-terminal hotdog fold" evidence="4">
    <location>
        <begin position="1918"/>
        <end position="2053"/>
    </location>
</feature>
<dbReference type="Pfam" id="PF02801">
    <property type="entry name" value="Ketoacyl-synt_C"/>
    <property type="match status" value="1"/>
</dbReference>
<dbReference type="GO" id="GO:0004315">
    <property type="term" value="F:3-oxoacyl-[acyl-carrier-protein] synthase activity"/>
    <property type="evidence" value="ECO:0007669"/>
    <property type="project" value="InterPro"/>
</dbReference>
<dbReference type="CDD" id="cd08953">
    <property type="entry name" value="KR_2_SDR_x"/>
    <property type="match status" value="1"/>
</dbReference>
<keyword evidence="1" id="KW-0596">Phosphopantetheine</keyword>
<protein>
    <recommendedName>
        <fullName evidence="11">Polyketide synthase</fullName>
    </recommendedName>
</protein>
<dbReference type="EMBL" id="AP021875">
    <property type="protein sequence ID" value="BBO73640.1"/>
    <property type="molecule type" value="Genomic_DNA"/>
</dbReference>
<keyword evidence="10" id="KW-1185">Reference proteome</keyword>
<dbReference type="InterPro" id="IPR018201">
    <property type="entry name" value="Ketoacyl_synth_AS"/>
</dbReference>
<dbReference type="InterPro" id="IPR013968">
    <property type="entry name" value="PKS_KR"/>
</dbReference>
<dbReference type="PANTHER" id="PTHR43074:SF1">
    <property type="entry name" value="BETA-KETOACYL SYNTHASE FAMILY PROTEIN-RELATED"/>
    <property type="match status" value="1"/>
</dbReference>
<feature type="compositionally biased region" description="Polar residues" evidence="5">
    <location>
        <begin position="967"/>
        <end position="977"/>
    </location>
</feature>
<dbReference type="PROSITE" id="PS50075">
    <property type="entry name" value="CARRIER"/>
    <property type="match status" value="3"/>
</dbReference>
<dbReference type="SMART" id="SM00825">
    <property type="entry name" value="PKS_KS"/>
    <property type="match status" value="1"/>
</dbReference>
<dbReference type="PANTHER" id="PTHR43074">
    <property type="entry name" value="OMEGA-3 POLYUNSATURATED FATTY ACID SYNTHASE PFAB-RELATED"/>
    <property type="match status" value="1"/>
</dbReference>
<evidence type="ECO:0000256" key="3">
    <source>
        <dbReference type="ARBA" id="ARBA00022679"/>
    </source>
</evidence>
<keyword evidence="3" id="KW-0808">Transferase</keyword>
<feature type="region of interest" description="C-terminal hotdog fold" evidence="4">
    <location>
        <begin position="2065"/>
        <end position="2214"/>
    </location>
</feature>
<dbReference type="InterPro" id="IPR014031">
    <property type="entry name" value="Ketoacyl_synth_C"/>
</dbReference>
<evidence type="ECO:0000259" key="6">
    <source>
        <dbReference type="PROSITE" id="PS50075"/>
    </source>
</evidence>
<dbReference type="SUPFAM" id="SSF53901">
    <property type="entry name" value="Thiolase-like"/>
    <property type="match status" value="1"/>
</dbReference>
<feature type="region of interest" description="Disordered" evidence="5">
    <location>
        <begin position="917"/>
        <end position="1007"/>
    </location>
</feature>
<proteinExistence type="predicted"/>
<dbReference type="Gene3D" id="3.40.47.10">
    <property type="match status" value="1"/>
</dbReference>
<dbReference type="SMART" id="SM00827">
    <property type="entry name" value="PKS_AT"/>
    <property type="match status" value="1"/>
</dbReference>
<keyword evidence="2" id="KW-0597">Phosphoprotein</keyword>
<feature type="region of interest" description="Disordered" evidence="5">
    <location>
        <begin position="1113"/>
        <end position="1138"/>
    </location>
</feature>
<dbReference type="InterPro" id="IPR014030">
    <property type="entry name" value="Ketoacyl_synth_N"/>
</dbReference>
<dbReference type="InterPro" id="IPR020841">
    <property type="entry name" value="PKS_Beta-ketoAc_synthase_dom"/>
</dbReference>
<evidence type="ECO:0000256" key="2">
    <source>
        <dbReference type="ARBA" id="ARBA00022553"/>
    </source>
</evidence>
<dbReference type="GO" id="GO:0006633">
    <property type="term" value="P:fatty acid biosynthetic process"/>
    <property type="evidence" value="ECO:0007669"/>
    <property type="project" value="InterPro"/>
</dbReference>
<feature type="domain" description="Carrier" evidence="6">
    <location>
        <begin position="1239"/>
        <end position="1319"/>
    </location>
</feature>
<sequence length="2229" mass="238309">MNKKPYQQPVAIIGMGGMFAGSANVKDYWRVLLNGVDCISDPPASHKPLNDYLDGDPKRPDHIYCNRGGFLPEMPFDPTEFGIPPAALEATDTSQLLGLVAAKMALTDAGYGDDRDYDREHTSVILGVTGTQELVISLGSRLGHPYWRRSLEGKGLSDEQKKSILDDIADSYVPWQENSFPGLLGNVVAGRICNRLNLGGTNCVVDAACASSMGAIHLALMELAAGKSEMVVTGGVDTINDIFMHMCFSKTGVLSHTGDARPFSADADGTVLGEGIGILVLKRLEDAQRDGDRIYALIRGIGSSSDGKSQSIYAPRAEGQMRALAEAYRNAGIDPETVALVEAHGTGTRVGDQVEFTALKNVFGTATPNGNRCALGSVKSMIGHTKAAAGAAGLIKSALSLYNKVLPPTIKADSPDPKLGIESSPFYLNTVARPWFSKNGTPRRGGVSSFGFGGSNFHVVLEEYAPDKKEIAWDGSVEILAFSGSDADAIIGKLKDLDHQLKDETTTAQLARMAQSLRHRFSSADLFRLVTVIDTALGSRPIRKRLDEALGIVAGGQSKSVPSSGIYFHTGGSSAGKIAFLFPGQGSQYPYMGRDLVCLFPDAMGAIETANTHCDLDAPLWELLFPRPALDKEQKRFQVEALRRTDVAQPAIGSVSLAMLSILEFFNLRPDAVCGHSYGELPALYTAGRIDRKTLQHLSALRGRLMAEAGRGGDAGSMLAVKAPADELEQVVKQHPDVVVANVNSPDQGVLSGPTTAIDAAKADCNAKGYRSVALPVAAAFHSPIVADAARTFSHALESIAFTTGKIPVYANATAEPYPDDPQAGIELLGRQMTSSVQFQRTVEQLYASGVRTFIEVGPKTVLSGLVRATLKMDDVSVVPLDRSAGKASGILDLAHAIGQLAAFGVGLDLTRWEKEAPASRKQKMVIPLSGANYRSPRKTQPKSETREAVRPTPVRSAPSASPQPPETSSNSQTTMRSAEKNNHFKTAAGYPPASTGPTQPPDSTTMDNTLAIVRQGLASMQSLQEQTALAHQKFLEAQAQASRTLQEMMQSARLAAGLPPNETGVPVAEQTPLPVYTQPVSPQPPPEPLPVTPVVPATSAASAPPAEPAIVTTPAVARTQNIELKPEPASKSNAKMDGSDTVATTLLSVVSELTGYPVDMLGLEMDIEADLGIDSIKRVEILSAMEERMPQLPQVTPDMVGSLKTLGQICDFLAAEETSSSSVENSCQTPEASNSDADAAVAVQNTLLSVVSELTGYPVDMLGLEMDIEADLGIDSIKRVEILSAMEERMPQLPQVTPDMVGSLKTLGQICYFLAAEETSSSSVENSCQTPEASNSDADAAVAVQNTLLSVVSELTGYPVDMLGLEMDIEADLGIDSIKRVEILSAMEERMPQLPQVTPDMVGSLKTLGQICDFLAGGGSAIAAQLEPAIPQPVTSEPNTTSIEIPRQIVDVVVLPEQSGRKLRIAAGRWIGVLDDKTDFVKAVVRCLEKSDFSCRMLDKDQIADASNLSGLTGLILCEGTDPETAFLAAKAAAAKLSDAALTGDAFFAAITRLDGAFGFTGNPFDHAEQGALAGLVKTARLEWPSVACRVLDISPDFNDIELAAERAVAELLTVSPQDPVEIGLFPGKRVTLQPVPAETSDGILDLKSSDVVAITGGARGVTAACALALAHASGAAIALIGRSPAPFQVPSWLAGIQDEAAMKKAIVNHAFADAQPTPKELEAEFKRQKANQAIAGILQHLADAGVQAAYFSADVTRAEGLKSAFSKIRKNLGQISAVIHGAGVLHDRLIVDKSPEQFRQVYSTKVQGFKNLIEVTASDRLRHLVLFSSVSARTGNTGQCDYAMANEVLNKMARVVAQQRPDCRVSAINWGPWDGGMVTPSLKKAFQEQHIDLIPVEAGADFMVAEMKNADPAPVEVLIGSMLETPSVEDEANETAMGLLERRELDLLRYPVLASHVIGGKPVVPFALIGEWIGHGAVKENPGFTLHGIDDFRLLSGIRIEQEKKLVRLLAGKARKNGNGWHVAVELRNGVKNGKDVIHSRARALLVDRLPDAPTYKGNGKNGSRPYPRDLDAVYGEILFHGDQLRAIQHIEAYSDHGMTARLTGAPKPEAWMQDPIRERWTADPMVLDGAFQMAIVWCFEQTGSVCLPSYAQSYRQYRPSFPESGVTAVMTVTRHTHRKMVADFTFLDADEQIIATLTGYEATVDQALIHAFRNNTQTSVIQENRS</sequence>
<dbReference type="InterPro" id="IPR016039">
    <property type="entry name" value="Thiolase-like"/>
</dbReference>
<accession>A0A5K7YZ12</accession>
<dbReference type="SUPFAM" id="SSF47336">
    <property type="entry name" value="ACP-like"/>
    <property type="match status" value="3"/>
</dbReference>
<dbReference type="InterPro" id="IPR052568">
    <property type="entry name" value="PKS-FAS_Synthase"/>
</dbReference>
<dbReference type="InterPro" id="IPR014043">
    <property type="entry name" value="Acyl_transferase_dom"/>
</dbReference>
<evidence type="ECO:0000313" key="10">
    <source>
        <dbReference type="Proteomes" id="UP000427769"/>
    </source>
</evidence>
<dbReference type="Pfam" id="PF14765">
    <property type="entry name" value="PS-DH"/>
    <property type="match status" value="1"/>
</dbReference>
<dbReference type="CDD" id="cd00833">
    <property type="entry name" value="PKS"/>
    <property type="match status" value="1"/>
</dbReference>
<evidence type="ECO:0000313" key="9">
    <source>
        <dbReference type="EMBL" id="BBO73640.1"/>
    </source>
</evidence>
<dbReference type="OrthoDB" id="7617297at2"/>
<dbReference type="Gene3D" id="1.10.1200.10">
    <property type="entry name" value="ACP-like"/>
    <property type="match status" value="3"/>
</dbReference>
<dbReference type="Proteomes" id="UP000427769">
    <property type="component" value="Chromosome"/>
</dbReference>
<dbReference type="Pfam" id="PF16197">
    <property type="entry name" value="KAsynt_C_assoc"/>
    <property type="match status" value="1"/>
</dbReference>
<dbReference type="Gene3D" id="3.40.366.10">
    <property type="entry name" value="Malonyl-Coenzyme A Acyl Carrier Protein, domain 2"/>
    <property type="match status" value="1"/>
</dbReference>
<evidence type="ECO:0000259" key="7">
    <source>
        <dbReference type="PROSITE" id="PS52004"/>
    </source>
</evidence>
<dbReference type="InterPro" id="IPR057326">
    <property type="entry name" value="KR_dom"/>
</dbReference>
<evidence type="ECO:0000256" key="4">
    <source>
        <dbReference type="PROSITE-ProRule" id="PRU01363"/>
    </source>
</evidence>
<dbReference type="Pfam" id="PF08659">
    <property type="entry name" value="KR"/>
    <property type="match status" value="1"/>
</dbReference>
<feature type="domain" description="Carrier" evidence="6">
    <location>
        <begin position="1340"/>
        <end position="1420"/>
    </location>
</feature>
<feature type="active site" description="Proton acceptor; for dehydratase activity" evidence="4">
    <location>
        <position position="1958"/>
    </location>
</feature>
<organism evidence="9 10">
    <name type="scientific">Desulfosarcina widdelii</name>
    <dbReference type="NCBI Taxonomy" id="947919"/>
    <lineage>
        <taxon>Bacteria</taxon>
        <taxon>Pseudomonadati</taxon>
        <taxon>Thermodesulfobacteriota</taxon>
        <taxon>Desulfobacteria</taxon>
        <taxon>Desulfobacterales</taxon>
        <taxon>Desulfosarcinaceae</taxon>
        <taxon>Desulfosarcina</taxon>
    </lineage>
</organism>
<dbReference type="InterPro" id="IPR001227">
    <property type="entry name" value="Ac_transferase_dom_sf"/>
</dbReference>
<dbReference type="Pfam" id="PF00550">
    <property type="entry name" value="PP-binding"/>
    <property type="match status" value="3"/>
</dbReference>
<dbReference type="SUPFAM" id="SSF51735">
    <property type="entry name" value="NAD(P)-binding Rossmann-fold domains"/>
    <property type="match status" value="2"/>
</dbReference>
<evidence type="ECO:0000256" key="1">
    <source>
        <dbReference type="ARBA" id="ARBA00022450"/>
    </source>
</evidence>
<dbReference type="InterPro" id="IPR049900">
    <property type="entry name" value="PKS_mFAS_DH"/>
</dbReference>
<feature type="domain" description="Ketosynthase family 3 (KS3)" evidence="7">
    <location>
        <begin position="7"/>
        <end position="463"/>
    </location>
</feature>
<dbReference type="Pfam" id="PF00109">
    <property type="entry name" value="ketoacyl-synt"/>
    <property type="match status" value="1"/>
</dbReference>
<dbReference type="InterPro" id="IPR036736">
    <property type="entry name" value="ACP-like_sf"/>
</dbReference>
<feature type="active site" description="Proton donor; for dehydratase activity" evidence="4">
    <location>
        <position position="2131"/>
    </location>
</feature>
<dbReference type="InterPro" id="IPR042104">
    <property type="entry name" value="PKS_dehydratase_sf"/>
</dbReference>
<dbReference type="Pfam" id="PF00698">
    <property type="entry name" value="Acyl_transf_1"/>
    <property type="match status" value="1"/>
</dbReference>
<dbReference type="SUPFAM" id="SSF55048">
    <property type="entry name" value="Probable ACP-binding domain of malonyl-CoA ACP transacylase"/>
    <property type="match status" value="1"/>
</dbReference>
<dbReference type="RefSeq" id="WP_155302731.1">
    <property type="nucleotide sequence ID" value="NZ_AP021875.1"/>
</dbReference>
<dbReference type="InterPro" id="IPR016035">
    <property type="entry name" value="Acyl_Trfase/lysoPLipase"/>
</dbReference>
<dbReference type="InterPro" id="IPR009081">
    <property type="entry name" value="PP-bd_ACP"/>
</dbReference>
<evidence type="ECO:0008006" key="11">
    <source>
        <dbReference type="Google" id="ProtNLM"/>
    </source>
</evidence>
<dbReference type="InterPro" id="IPR032821">
    <property type="entry name" value="PKS_assoc"/>
</dbReference>
<dbReference type="KEGG" id="dwd:DSCW_10570"/>
<dbReference type="PROSITE" id="PS52019">
    <property type="entry name" value="PKS_MFAS_DH"/>
    <property type="match status" value="1"/>
</dbReference>
<evidence type="ECO:0000256" key="5">
    <source>
        <dbReference type="SAM" id="MobiDB-lite"/>
    </source>
</evidence>
<dbReference type="SMART" id="SM00822">
    <property type="entry name" value="PKS_KR"/>
    <property type="match status" value="1"/>
</dbReference>